<evidence type="ECO:0000313" key="1">
    <source>
        <dbReference type="EMBL" id="RDW89928.1"/>
    </source>
</evidence>
<accession>A0A3D8SVW1</accession>
<dbReference type="GeneID" id="38112073"/>
<protein>
    <recommendedName>
        <fullName evidence="3">Protein kinase domain-containing protein</fullName>
    </recommendedName>
</protein>
<dbReference type="PANTHER" id="PTHR37542:SF1">
    <property type="entry name" value="PRION-INHIBITION AND PROPAGATION HELO DOMAIN-CONTAINING PROTEIN"/>
    <property type="match status" value="1"/>
</dbReference>
<dbReference type="SUPFAM" id="SSF56112">
    <property type="entry name" value="Protein kinase-like (PK-like)"/>
    <property type="match status" value="1"/>
</dbReference>
<dbReference type="AlphaFoldDB" id="A0A3D8SVW1"/>
<dbReference type="EMBL" id="PVWQ01000002">
    <property type="protein sequence ID" value="RDW89928.1"/>
    <property type="molecule type" value="Genomic_DNA"/>
</dbReference>
<dbReference type="PANTHER" id="PTHR37542">
    <property type="entry name" value="HELO DOMAIN-CONTAINING PROTEIN-RELATED"/>
    <property type="match status" value="1"/>
</dbReference>
<proteinExistence type="predicted"/>
<reference evidence="1 2" key="1">
    <citation type="journal article" date="2018" name="IMA Fungus">
        <title>IMA Genome-F 9: Draft genome sequence of Annulohypoxylon stygium, Aspergillus mulundensis, Berkeleyomyces basicola (syn. Thielaviopsis basicola), Ceratocystis smalleyi, two Cercospora beticola strains, Coleophoma cylindrospora, Fusarium fracticaudum, Phialophora cf. hyalina, and Morchella septimelata.</title>
        <authorList>
            <person name="Wingfield B.D."/>
            <person name="Bills G.F."/>
            <person name="Dong Y."/>
            <person name="Huang W."/>
            <person name="Nel W.J."/>
            <person name="Swalarsk-Parry B.S."/>
            <person name="Vaghefi N."/>
            <person name="Wilken P.M."/>
            <person name="An Z."/>
            <person name="de Beer Z.W."/>
            <person name="De Vos L."/>
            <person name="Chen L."/>
            <person name="Duong T.A."/>
            <person name="Gao Y."/>
            <person name="Hammerbacher A."/>
            <person name="Kikkert J.R."/>
            <person name="Li Y."/>
            <person name="Li H."/>
            <person name="Li K."/>
            <person name="Li Q."/>
            <person name="Liu X."/>
            <person name="Ma X."/>
            <person name="Naidoo K."/>
            <person name="Pethybridge S.J."/>
            <person name="Sun J."/>
            <person name="Steenkamp E.T."/>
            <person name="van der Nest M.A."/>
            <person name="van Wyk S."/>
            <person name="Wingfield M.J."/>
            <person name="Xiong C."/>
            <person name="Yue Q."/>
            <person name="Zhang X."/>
        </authorList>
    </citation>
    <scope>NUCLEOTIDE SEQUENCE [LARGE SCALE GENOMIC DNA]</scope>
    <source>
        <strain evidence="1 2">DSM 5745</strain>
    </source>
</reference>
<dbReference type="Proteomes" id="UP000256690">
    <property type="component" value="Unassembled WGS sequence"/>
</dbReference>
<name>A0A3D8SVW1_9EURO</name>
<gene>
    <name evidence="1" type="ORF">DSM5745_01703</name>
</gene>
<keyword evidence="2" id="KW-1185">Reference proteome</keyword>
<dbReference type="InterPro" id="IPR038305">
    <property type="entry name" value="HeLo_sf"/>
</dbReference>
<dbReference type="OrthoDB" id="1911848at2759"/>
<dbReference type="Gene3D" id="1.20.120.1020">
    <property type="entry name" value="Prion-inhibition and propagation, HeLo domain"/>
    <property type="match status" value="1"/>
</dbReference>
<comment type="caution">
    <text evidence="1">The sequence shown here is derived from an EMBL/GenBank/DDBJ whole genome shotgun (WGS) entry which is preliminary data.</text>
</comment>
<evidence type="ECO:0008006" key="3">
    <source>
        <dbReference type="Google" id="ProtNLM"/>
    </source>
</evidence>
<dbReference type="RefSeq" id="XP_026606882.1">
    <property type="nucleotide sequence ID" value="XM_026743719.1"/>
</dbReference>
<dbReference type="Gene3D" id="1.10.510.10">
    <property type="entry name" value="Transferase(Phosphotransferase) domain 1"/>
    <property type="match status" value="1"/>
</dbReference>
<organism evidence="1 2">
    <name type="scientific">Aspergillus mulundensis</name>
    <dbReference type="NCBI Taxonomy" id="1810919"/>
    <lineage>
        <taxon>Eukaryota</taxon>
        <taxon>Fungi</taxon>
        <taxon>Dikarya</taxon>
        <taxon>Ascomycota</taxon>
        <taxon>Pezizomycotina</taxon>
        <taxon>Eurotiomycetes</taxon>
        <taxon>Eurotiomycetidae</taxon>
        <taxon>Eurotiales</taxon>
        <taxon>Aspergillaceae</taxon>
        <taxon>Aspergillus</taxon>
        <taxon>Aspergillus subgen. Nidulantes</taxon>
    </lineage>
</organism>
<dbReference type="InterPro" id="IPR011009">
    <property type="entry name" value="Kinase-like_dom_sf"/>
</dbReference>
<evidence type="ECO:0000313" key="2">
    <source>
        <dbReference type="Proteomes" id="UP000256690"/>
    </source>
</evidence>
<dbReference type="STRING" id="1810919.A0A3D8SVW1"/>
<sequence length="554" mass="62639">MDFYGTACTAIEQAYKVTVFIKGIIDDVKSFDDDRLAMRLTLNTQLSTLRTFQRLFVDPERGLLLPGKADPFVAQNVIDLLMQMRQSLAQYELIAIKYGLATTEIDALALDERTEGSLLQRAKSKAMSLMRVAYDWSLFDKKKLERLLEEYTKWTTALRDQMQLFGLEILVRGTEDDKKELNAIGLGPVVQRQKMVDAHAPDGFQDLQGEIKVAEYAANGSFQFGHWTEAGGASSTAVIVEYHEYPKKLRRDGLDPDEIAKLKAPIRDLAWLLKNSTFGSRKSKSEPEQLAPPKIYALECLGYIDQPFEDRHMFLYRLPTPQDVEMQSLITLHSYINAGDGDAKRTKPTLNDRFTMAHCLAITVQNIHASRWLHKNIWSRGILLFLDTPTGVQVSELQKHRIVPNSKNRIHAYLSDWGYARSETQGTAMAADFDAEPNLYRHPDRQGDPDKPFQRGHDIYSLGVVLLEIGLWVTMSRLMRSRISETKRTGRLPKDKEVLAELVAWAKQKLPTEMGYGYSQAVLSCLKGDFGQGDAELALNFQKVVDVLATGEAV</sequence>